<evidence type="ECO:0000313" key="2">
    <source>
        <dbReference type="EMBL" id="KMP04737.1"/>
    </source>
</evidence>
<feature type="region of interest" description="Disordered" evidence="1">
    <location>
        <begin position="42"/>
        <end position="74"/>
    </location>
</feature>
<proteinExistence type="predicted"/>
<organism evidence="2 3">
    <name type="scientific">Coccidioides immitis RMSCC 2394</name>
    <dbReference type="NCBI Taxonomy" id="404692"/>
    <lineage>
        <taxon>Eukaryota</taxon>
        <taxon>Fungi</taxon>
        <taxon>Dikarya</taxon>
        <taxon>Ascomycota</taxon>
        <taxon>Pezizomycotina</taxon>
        <taxon>Eurotiomycetes</taxon>
        <taxon>Eurotiomycetidae</taxon>
        <taxon>Onygenales</taxon>
        <taxon>Onygenaceae</taxon>
        <taxon>Coccidioides</taxon>
    </lineage>
</organism>
<reference evidence="3" key="1">
    <citation type="journal article" date="2010" name="Genome Res.">
        <title>Population genomic sequencing of Coccidioides fungi reveals recent hybridization and transposon control.</title>
        <authorList>
            <person name="Neafsey D.E."/>
            <person name="Barker B.M."/>
            <person name="Sharpton T.J."/>
            <person name="Stajich J.E."/>
            <person name="Park D.J."/>
            <person name="Whiston E."/>
            <person name="Hung C.-Y."/>
            <person name="McMahan C."/>
            <person name="White J."/>
            <person name="Sykes S."/>
            <person name="Heiman D."/>
            <person name="Young S."/>
            <person name="Zeng Q."/>
            <person name="Abouelleil A."/>
            <person name="Aftuck L."/>
            <person name="Bessette D."/>
            <person name="Brown A."/>
            <person name="FitzGerald M."/>
            <person name="Lui A."/>
            <person name="Macdonald J.P."/>
            <person name="Priest M."/>
            <person name="Orbach M.J."/>
            <person name="Galgiani J.N."/>
            <person name="Kirkland T.N."/>
            <person name="Cole G.T."/>
            <person name="Birren B.W."/>
            <person name="Henn M.R."/>
            <person name="Taylor J.W."/>
            <person name="Rounsley S.D."/>
        </authorList>
    </citation>
    <scope>NUCLEOTIDE SEQUENCE [LARGE SCALE GENOMIC DNA]</scope>
    <source>
        <strain evidence="3">RMSCC 2394</strain>
    </source>
</reference>
<dbReference type="EMBL" id="DS028095">
    <property type="protein sequence ID" value="KMP04737.1"/>
    <property type="molecule type" value="Genomic_DNA"/>
</dbReference>
<name>A0A0J7B4C9_COCIT</name>
<sequence length="108" mass="12054">MLCQNSALRVGVRVMGQLGLRQKGQGWLVDPEWWRADTYGAHHETDYSSNPTKRRTNYEASSGLSNKRRADISPTGVVPDFTGCYSLSQHGQSAKEIQNNTSLLPQVF</sequence>
<evidence type="ECO:0000256" key="1">
    <source>
        <dbReference type="SAM" id="MobiDB-lite"/>
    </source>
</evidence>
<dbReference type="Proteomes" id="UP000054565">
    <property type="component" value="Unassembled WGS sequence"/>
</dbReference>
<gene>
    <name evidence="2" type="ORF">CIRG_04418</name>
</gene>
<evidence type="ECO:0000313" key="3">
    <source>
        <dbReference type="Proteomes" id="UP000054565"/>
    </source>
</evidence>
<protein>
    <submittedName>
        <fullName evidence="2">Uncharacterized protein</fullName>
    </submittedName>
</protein>
<dbReference type="AlphaFoldDB" id="A0A0J7B4C9"/>
<accession>A0A0J7B4C9</accession>